<comment type="similarity">
    <text evidence="9">Belongs to the FtsQ/DivIB family. FtsQ subfamily.</text>
</comment>
<evidence type="ECO:0000256" key="3">
    <source>
        <dbReference type="ARBA" id="ARBA00022519"/>
    </source>
</evidence>
<evidence type="ECO:0000313" key="13">
    <source>
        <dbReference type="Proteomes" id="UP000663918"/>
    </source>
</evidence>
<keyword evidence="3 9" id="KW-0997">Cell inner membrane</keyword>
<feature type="region of interest" description="Disordered" evidence="10">
    <location>
        <begin position="1"/>
        <end position="33"/>
    </location>
</feature>
<evidence type="ECO:0000313" key="12">
    <source>
        <dbReference type="EMBL" id="QTC91829.1"/>
    </source>
</evidence>
<dbReference type="PANTHER" id="PTHR35851:SF1">
    <property type="entry name" value="CELL DIVISION PROTEIN FTSQ"/>
    <property type="match status" value="1"/>
</dbReference>
<dbReference type="Pfam" id="PF03799">
    <property type="entry name" value="FtsQ_DivIB_C"/>
    <property type="match status" value="1"/>
</dbReference>
<dbReference type="RefSeq" id="WP_207871003.1">
    <property type="nucleotide sequence ID" value="NZ_CP062222.1"/>
</dbReference>
<dbReference type="InterPro" id="IPR034746">
    <property type="entry name" value="POTRA"/>
</dbReference>
<dbReference type="Pfam" id="PF08478">
    <property type="entry name" value="POTRA_1"/>
    <property type="match status" value="1"/>
</dbReference>
<keyword evidence="4 9" id="KW-0132">Cell division</keyword>
<evidence type="ECO:0000256" key="2">
    <source>
        <dbReference type="ARBA" id="ARBA00022475"/>
    </source>
</evidence>
<dbReference type="HAMAP" id="MF_00911">
    <property type="entry name" value="FtsQ_subfam"/>
    <property type="match status" value="1"/>
</dbReference>
<dbReference type="PROSITE" id="PS51779">
    <property type="entry name" value="POTRA"/>
    <property type="match status" value="1"/>
</dbReference>
<accession>A0A975C2F9</accession>
<keyword evidence="6 9" id="KW-1133">Transmembrane helix</keyword>
<proteinExistence type="inferred from homology"/>
<evidence type="ECO:0000256" key="8">
    <source>
        <dbReference type="ARBA" id="ARBA00023306"/>
    </source>
</evidence>
<keyword evidence="5 9" id="KW-0812">Transmembrane</keyword>
<dbReference type="Proteomes" id="UP000663918">
    <property type="component" value="Chromosome"/>
</dbReference>
<evidence type="ECO:0000256" key="5">
    <source>
        <dbReference type="ARBA" id="ARBA00022692"/>
    </source>
</evidence>
<evidence type="ECO:0000256" key="10">
    <source>
        <dbReference type="SAM" id="MobiDB-lite"/>
    </source>
</evidence>
<dbReference type="GO" id="GO:0032153">
    <property type="term" value="C:cell division site"/>
    <property type="evidence" value="ECO:0007669"/>
    <property type="project" value="UniProtKB-UniRule"/>
</dbReference>
<dbReference type="InterPro" id="IPR005548">
    <property type="entry name" value="Cell_div_FtsQ/DivIB_C"/>
</dbReference>
<evidence type="ECO:0000256" key="4">
    <source>
        <dbReference type="ARBA" id="ARBA00022618"/>
    </source>
</evidence>
<feature type="transmembrane region" description="Helical" evidence="9">
    <location>
        <begin position="55"/>
        <end position="75"/>
    </location>
</feature>
<name>A0A975C2F9_9CAUL</name>
<keyword evidence="7 9" id="KW-0472">Membrane</keyword>
<dbReference type="KEGG" id="bgoe:IFJ75_02550"/>
<keyword evidence="2 9" id="KW-1003">Cell membrane</keyword>
<keyword evidence="8 9" id="KW-0131">Cell cycle</keyword>
<dbReference type="PANTHER" id="PTHR35851">
    <property type="entry name" value="CELL DIVISION PROTEIN FTSQ"/>
    <property type="match status" value="1"/>
</dbReference>
<comment type="function">
    <text evidence="9">Essential cell division protein.</text>
</comment>
<dbReference type="InterPro" id="IPR013685">
    <property type="entry name" value="POTRA_FtsQ_type"/>
</dbReference>
<dbReference type="GO" id="GO:0090529">
    <property type="term" value="P:cell septum assembly"/>
    <property type="evidence" value="ECO:0007669"/>
    <property type="project" value="InterPro"/>
</dbReference>
<evidence type="ECO:0000256" key="9">
    <source>
        <dbReference type="HAMAP-Rule" id="MF_00911"/>
    </source>
</evidence>
<dbReference type="GO" id="GO:0005886">
    <property type="term" value="C:plasma membrane"/>
    <property type="evidence" value="ECO:0007669"/>
    <property type="project" value="UniProtKB-SubCell"/>
</dbReference>
<dbReference type="InterPro" id="IPR026579">
    <property type="entry name" value="FtsQ"/>
</dbReference>
<dbReference type="GO" id="GO:0043093">
    <property type="term" value="P:FtsZ-dependent cytokinesis"/>
    <property type="evidence" value="ECO:0007669"/>
    <property type="project" value="UniProtKB-UniRule"/>
</dbReference>
<keyword evidence="13" id="KW-1185">Reference proteome</keyword>
<comment type="subcellular location">
    <subcellularLocation>
        <location evidence="9">Cell inner membrane</location>
        <topology evidence="9">Single-pass type II membrane protein</topology>
    </subcellularLocation>
    <subcellularLocation>
        <location evidence="1">Membrane</location>
    </subcellularLocation>
    <text evidence="9">Localizes to the division septum.</text>
</comment>
<dbReference type="Gene3D" id="3.10.20.310">
    <property type="entry name" value="membrane protein fhac"/>
    <property type="match status" value="1"/>
</dbReference>
<evidence type="ECO:0000256" key="1">
    <source>
        <dbReference type="ARBA" id="ARBA00004370"/>
    </source>
</evidence>
<organism evidence="12 13">
    <name type="scientific">Brevundimonas goettingensis</name>
    <dbReference type="NCBI Taxonomy" id="2774190"/>
    <lineage>
        <taxon>Bacteria</taxon>
        <taxon>Pseudomonadati</taxon>
        <taxon>Pseudomonadota</taxon>
        <taxon>Alphaproteobacteria</taxon>
        <taxon>Caulobacterales</taxon>
        <taxon>Caulobacteraceae</taxon>
        <taxon>Brevundimonas</taxon>
    </lineage>
</organism>
<dbReference type="EMBL" id="CP062222">
    <property type="protein sequence ID" value="QTC91829.1"/>
    <property type="molecule type" value="Genomic_DNA"/>
</dbReference>
<dbReference type="AlphaFoldDB" id="A0A975C2F9"/>
<evidence type="ECO:0000256" key="7">
    <source>
        <dbReference type="ARBA" id="ARBA00023136"/>
    </source>
</evidence>
<protein>
    <recommendedName>
        <fullName evidence="9">Cell division protein FtsQ</fullName>
    </recommendedName>
</protein>
<evidence type="ECO:0000256" key="6">
    <source>
        <dbReference type="ARBA" id="ARBA00022989"/>
    </source>
</evidence>
<sequence length="308" mass="32465">MPAVVRGGRRQISNSAPKRGASSSAKKGGQRGARNAPVVAGKFAAVGKLDLSPRAVVISIVAGVVVLGAVLATGARAERIHASMGRGMDSLTTGMGLSLRRVHITGASAEATPAIRAALDVHAGQPITSLDLAAMRDRVQGVGWVEEARVVRLLPDTLIIEVKEHDRLAVWQTGGQNYVIDSHGKTIPGADAGRYPALPLVVGKGADVAAAELLPLLAQRPRLMGRIDALIRVDERRWDLRLKDGSIIMLPAMGLDSALIRLDALDQRKRLLDLGFSRVDLRADDSVAVRPGRAVAAVQNAATAEDDV</sequence>
<feature type="compositionally biased region" description="Polar residues" evidence="10">
    <location>
        <begin position="11"/>
        <end position="25"/>
    </location>
</feature>
<feature type="domain" description="POTRA" evidence="11">
    <location>
        <begin position="97"/>
        <end position="165"/>
    </location>
</feature>
<evidence type="ECO:0000259" key="11">
    <source>
        <dbReference type="PROSITE" id="PS51779"/>
    </source>
</evidence>
<reference evidence="12" key="1">
    <citation type="submission" date="2020-09" db="EMBL/GenBank/DDBJ databases">
        <title>Brevundimonas sp. LVF2 isolated from a puddle in Goettingen, Germany.</title>
        <authorList>
            <person name="Friedrich I."/>
            <person name="Klassen A."/>
            <person name="Hannes N."/>
            <person name="Schneider D."/>
            <person name="Hertel R."/>
            <person name="Daniel R."/>
        </authorList>
    </citation>
    <scope>NUCLEOTIDE SEQUENCE</scope>
    <source>
        <strain evidence="12">LVF2</strain>
    </source>
</reference>
<gene>
    <name evidence="9" type="primary">ftsQ</name>
    <name evidence="12" type="ORF">IFJ75_02550</name>
</gene>